<dbReference type="PANTHER" id="PTHR31611">
    <property type="entry name" value="HIGH-AFFINITY NICKEL TRANSPORT PROTEIN NIC1"/>
    <property type="match status" value="1"/>
</dbReference>
<dbReference type="GO" id="GO:0005886">
    <property type="term" value="C:plasma membrane"/>
    <property type="evidence" value="ECO:0007669"/>
    <property type="project" value="UniProtKB-SubCell"/>
</dbReference>
<dbReference type="InterPro" id="IPR004688">
    <property type="entry name" value="Ni/Co_transpt"/>
</dbReference>
<accession>A0A0W0G1Z9</accession>
<gene>
    <name evidence="9" type="ORF">WG66_4809</name>
</gene>
<dbReference type="InterPro" id="IPR011541">
    <property type="entry name" value="Ni/Co_transpt_high_affinity"/>
</dbReference>
<comment type="subcellular location">
    <subcellularLocation>
        <location evidence="8">Cell membrane</location>
        <topology evidence="8">Multi-pass membrane protein</topology>
    </subcellularLocation>
    <subcellularLocation>
        <location evidence="1">Endomembrane system</location>
        <topology evidence="1">Multi-pass membrane protein</topology>
    </subcellularLocation>
</comment>
<keyword evidence="4" id="KW-0533">Nickel</keyword>
<evidence type="ECO:0000256" key="3">
    <source>
        <dbReference type="ARBA" id="ARBA00022448"/>
    </source>
</evidence>
<dbReference type="EMBL" id="LATX01001314">
    <property type="protein sequence ID" value="KTB42603.1"/>
    <property type="molecule type" value="Genomic_DNA"/>
</dbReference>
<dbReference type="GO" id="GO:0012505">
    <property type="term" value="C:endomembrane system"/>
    <property type="evidence" value="ECO:0007669"/>
    <property type="project" value="UniProtKB-SubCell"/>
</dbReference>
<evidence type="ECO:0000256" key="8">
    <source>
        <dbReference type="RuleBase" id="RU362101"/>
    </source>
</evidence>
<reference evidence="9 10" key="1">
    <citation type="submission" date="2015-12" db="EMBL/GenBank/DDBJ databases">
        <title>Draft genome sequence of Moniliophthora roreri, the causal agent of frosty pod rot of cacao.</title>
        <authorList>
            <person name="Aime M.C."/>
            <person name="Diaz-Valderrama J.R."/>
            <person name="Kijpornyongpan T."/>
            <person name="Phillips-Mora W."/>
        </authorList>
    </citation>
    <scope>NUCLEOTIDE SEQUENCE [LARGE SCALE GENOMIC DNA]</scope>
    <source>
        <strain evidence="9 10">MCA 2952</strain>
    </source>
</reference>
<keyword evidence="7 8" id="KW-0472">Membrane</keyword>
<name>A0A0W0G1Z9_MONRR</name>
<evidence type="ECO:0000256" key="4">
    <source>
        <dbReference type="ARBA" id="ARBA00022596"/>
    </source>
</evidence>
<protein>
    <recommendedName>
        <fullName evidence="8">Nickel/cobalt efflux system</fullName>
    </recommendedName>
</protein>
<feature type="transmembrane region" description="Helical" evidence="8">
    <location>
        <begin position="245"/>
        <end position="273"/>
    </location>
</feature>
<sequence length="444" mass="48675">MFSGIPRLTLFGRSLLLVSGEILANAACWAAAGALFGTHRETQSILGLALLAWTLGLRHALDADHIRYSVLGVLSYLNDKNHFLVPSTTRLEVYLAWANYPSHAVCFSLSDINVAIAVSTDIADKLDNVGNVGGIIGAAISGSFLFLVALTNSIILWRVLKRRRDRKNKSPEELDSHNDAYDPKQDHMLMMRIIGPVITFVNRPWKMYPVGVLFGFGFDTASSIALLAVSALAKKDSNGHSIPSHHIIILPFLFTAGMTLIDSLDSILVLYSYAGFPEHSLRIFEYGASEHSTTEQPIQLPASPVEEIEPGLLSPTGTETPLNVKALEKEDRTARDMRVKMNMMSGLSIILTLMSILVAFSISLITIMGLIGENCKKCKEAAEAEDGGGLAGRWWRGWAEANDNSGYIGAAIVGAFVVIVTGWYGGRWVYRRLRRNRIRIEGSE</sequence>
<keyword evidence="5 8" id="KW-0812">Transmembrane</keyword>
<keyword evidence="6 8" id="KW-1133">Transmembrane helix</keyword>
<evidence type="ECO:0000313" key="10">
    <source>
        <dbReference type="Proteomes" id="UP000054988"/>
    </source>
</evidence>
<dbReference type="eggNOG" id="ENOG502RIYK">
    <property type="taxonomic scope" value="Eukaryota"/>
</dbReference>
<dbReference type="Proteomes" id="UP000054988">
    <property type="component" value="Unassembled WGS sequence"/>
</dbReference>
<evidence type="ECO:0000256" key="2">
    <source>
        <dbReference type="ARBA" id="ARBA00010892"/>
    </source>
</evidence>
<dbReference type="AlphaFoldDB" id="A0A0W0G1Z9"/>
<evidence type="ECO:0000256" key="7">
    <source>
        <dbReference type="ARBA" id="ARBA00023136"/>
    </source>
</evidence>
<feature type="transmembrane region" description="Helical" evidence="8">
    <location>
        <begin position="407"/>
        <end position="430"/>
    </location>
</feature>
<feature type="transmembrane region" description="Helical" evidence="8">
    <location>
        <begin position="135"/>
        <end position="160"/>
    </location>
</feature>
<dbReference type="GO" id="GO:0015099">
    <property type="term" value="F:nickel cation transmembrane transporter activity"/>
    <property type="evidence" value="ECO:0007669"/>
    <property type="project" value="UniProtKB-UniRule"/>
</dbReference>
<feature type="transmembrane region" description="Helical" evidence="8">
    <location>
        <begin position="210"/>
        <end position="233"/>
    </location>
</feature>
<keyword evidence="3 8" id="KW-0813">Transport</keyword>
<organism evidence="9 10">
    <name type="scientific">Moniliophthora roreri</name>
    <name type="common">Frosty pod rot fungus</name>
    <name type="synonym">Monilia roreri</name>
    <dbReference type="NCBI Taxonomy" id="221103"/>
    <lineage>
        <taxon>Eukaryota</taxon>
        <taxon>Fungi</taxon>
        <taxon>Dikarya</taxon>
        <taxon>Basidiomycota</taxon>
        <taxon>Agaricomycotina</taxon>
        <taxon>Agaricomycetes</taxon>
        <taxon>Agaricomycetidae</taxon>
        <taxon>Agaricales</taxon>
        <taxon>Marasmiineae</taxon>
        <taxon>Marasmiaceae</taxon>
        <taxon>Moniliophthora</taxon>
    </lineage>
</organism>
<feature type="transmembrane region" description="Helical" evidence="8">
    <location>
        <begin position="347"/>
        <end position="371"/>
    </location>
</feature>
<evidence type="ECO:0000256" key="5">
    <source>
        <dbReference type="ARBA" id="ARBA00022692"/>
    </source>
</evidence>
<dbReference type="PANTHER" id="PTHR31611:SF0">
    <property type="entry name" value="HIGH-AFFINITY NICKEL TRANSPORT PROTEIN NIC1"/>
    <property type="match status" value="1"/>
</dbReference>
<proteinExistence type="inferred from homology"/>
<comment type="similarity">
    <text evidence="2 8">Belongs to the NiCoT transporter (TC 2.A.52) family.</text>
</comment>
<dbReference type="Pfam" id="PF03824">
    <property type="entry name" value="NicO"/>
    <property type="match status" value="1"/>
</dbReference>
<evidence type="ECO:0000256" key="6">
    <source>
        <dbReference type="ARBA" id="ARBA00022989"/>
    </source>
</evidence>
<comment type="caution">
    <text evidence="9">The sequence shown here is derived from an EMBL/GenBank/DDBJ whole genome shotgun (WGS) entry which is preliminary data.</text>
</comment>
<evidence type="ECO:0000256" key="1">
    <source>
        <dbReference type="ARBA" id="ARBA00004127"/>
    </source>
</evidence>
<evidence type="ECO:0000313" key="9">
    <source>
        <dbReference type="EMBL" id="KTB42603.1"/>
    </source>
</evidence>